<evidence type="ECO:0000313" key="1">
    <source>
        <dbReference type="EMBL" id="SHF80772.1"/>
    </source>
</evidence>
<evidence type="ECO:0000313" key="2">
    <source>
        <dbReference type="Proteomes" id="UP000184346"/>
    </source>
</evidence>
<organism evidence="1 2">
    <name type="scientific">Modicisalibacter ilicicola DSM 19980</name>
    <dbReference type="NCBI Taxonomy" id="1121942"/>
    <lineage>
        <taxon>Bacteria</taxon>
        <taxon>Pseudomonadati</taxon>
        <taxon>Pseudomonadota</taxon>
        <taxon>Gammaproteobacteria</taxon>
        <taxon>Oceanospirillales</taxon>
        <taxon>Halomonadaceae</taxon>
        <taxon>Modicisalibacter</taxon>
    </lineage>
</organism>
<gene>
    <name evidence="1" type="ORF">SAMN02745148_03579</name>
</gene>
<dbReference type="EMBL" id="FQUJ01000024">
    <property type="protein sequence ID" value="SHF80772.1"/>
    <property type="molecule type" value="Genomic_DNA"/>
</dbReference>
<dbReference type="AlphaFoldDB" id="A0A1M5EP15"/>
<protein>
    <submittedName>
        <fullName evidence="1">Uncharacterized protein</fullName>
    </submittedName>
</protein>
<sequence>MLQNKQYKNVLAANKIKGRFLVIRRVGVFGKLKGLLLLLYCIARYAGHAQEIIIGDARSIFSKLFILFGNLFNRRIVLVDDGLYLLSYISKVLDKRYVIYTKLPLEKVVRSCVSRLYIVPQEVKKIEIIPANSVSFVGMKLVEIGYLDEDIYIKILQEVAYKGKGSGKNLIYYAHREESDNKLSLIESLGYKVIKSELPVEQLLERDGAPSGSYYSLYSTAIYNLSKSIAGSKFYSYRIDKFYWPAHAREAIEQCYDLLKISGIEILDIRF</sequence>
<dbReference type="STRING" id="1121942.SAMN02745148_03579"/>
<name>A0A1M5EP15_9GAMM</name>
<keyword evidence="2" id="KW-1185">Reference proteome</keyword>
<reference evidence="1 2" key="1">
    <citation type="submission" date="2016-11" db="EMBL/GenBank/DDBJ databases">
        <authorList>
            <person name="Jaros S."/>
            <person name="Januszkiewicz K."/>
            <person name="Wedrychowicz H."/>
        </authorList>
    </citation>
    <scope>NUCLEOTIDE SEQUENCE [LARGE SCALE GENOMIC DNA]</scope>
    <source>
        <strain evidence="1 2">DSM 19980</strain>
    </source>
</reference>
<proteinExistence type="predicted"/>
<dbReference type="Proteomes" id="UP000184346">
    <property type="component" value="Unassembled WGS sequence"/>
</dbReference>
<accession>A0A1M5EP15</accession>